<proteinExistence type="inferred from homology"/>
<dbReference type="InterPro" id="IPR016138">
    <property type="entry name" value="Ribosome_inactivat_prot_sub1"/>
</dbReference>
<evidence type="ECO:0000256" key="4">
    <source>
        <dbReference type="ARBA" id="ARBA00022801"/>
    </source>
</evidence>
<dbReference type="InterPro" id="IPR036041">
    <property type="entry name" value="Ribosome-inact_prot_sf"/>
</dbReference>
<dbReference type="PRINTS" id="PR00396">
    <property type="entry name" value="SHIGARICIN"/>
</dbReference>
<gene>
    <name evidence="12" type="ORF">V6N12_005900</name>
</gene>
<organism evidence="12 13">
    <name type="scientific">Hibiscus sabdariffa</name>
    <name type="common">roselle</name>
    <dbReference type="NCBI Taxonomy" id="183260"/>
    <lineage>
        <taxon>Eukaryota</taxon>
        <taxon>Viridiplantae</taxon>
        <taxon>Streptophyta</taxon>
        <taxon>Embryophyta</taxon>
        <taxon>Tracheophyta</taxon>
        <taxon>Spermatophyta</taxon>
        <taxon>Magnoliopsida</taxon>
        <taxon>eudicotyledons</taxon>
        <taxon>Gunneridae</taxon>
        <taxon>Pentapetalae</taxon>
        <taxon>rosids</taxon>
        <taxon>malvids</taxon>
        <taxon>Malvales</taxon>
        <taxon>Malvaceae</taxon>
        <taxon>Malvoideae</taxon>
        <taxon>Hibiscus</taxon>
    </lineage>
</organism>
<dbReference type="InterPro" id="IPR001574">
    <property type="entry name" value="Ribosome_inactivat_prot"/>
</dbReference>
<dbReference type="PANTHER" id="PTHR33453:SF34">
    <property type="entry name" value="RIBOSOME-INACTIVATING PROTEIN"/>
    <property type="match status" value="1"/>
</dbReference>
<evidence type="ECO:0000259" key="11">
    <source>
        <dbReference type="SMART" id="SM00458"/>
    </source>
</evidence>
<comment type="function">
    <text evidence="9">The A chain is responsible for inhibiting protein synthesis through the catalytic inactivation of 60S ribosomal subunits by removing adenine from position 4,324 of 28S rRNA. The B chain binds to cell receptors and probably facilitates the entry into the cell of the A chain; B chains are also responsible for cell agglutination (lectin activity).</text>
</comment>
<evidence type="ECO:0000256" key="2">
    <source>
        <dbReference type="ARBA" id="ARBA00010414"/>
    </source>
</evidence>
<dbReference type="EC" id="3.2.2.22" evidence="9"/>
<dbReference type="InterPro" id="IPR017989">
    <property type="entry name" value="Ribosome_inactivat_1/2"/>
</dbReference>
<dbReference type="InterPro" id="IPR035992">
    <property type="entry name" value="Ricin_B-like_lectins"/>
</dbReference>
<evidence type="ECO:0000256" key="7">
    <source>
        <dbReference type="ARBA" id="ARBA00023180"/>
    </source>
</evidence>
<dbReference type="Gene3D" id="4.10.470.10">
    <property type="entry name" value="Ricin (A Subunit), domain 2"/>
    <property type="match status" value="1"/>
</dbReference>
<keyword evidence="10" id="KW-0732">Signal</keyword>
<name>A0ABR2EWE6_9ROSI</name>
<dbReference type="InterPro" id="IPR017988">
    <property type="entry name" value="Ribosome_inactivat_prot_CS"/>
</dbReference>
<dbReference type="PROSITE" id="PS50231">
    <property type="entry name" value="RICIN_B_LECTIN"/>
    <property type="match status" value="2"/>
</dbReference>
<dbReference type="Gene3D" id="2.80.10.50">
    <property type="match status" value="2"/>
</dbReference>
<evidence type="ECO:0000256" key="5">
    <source>
        <dbReference type="ARBA" id="ARBA00022821"/>
    </source>
</evidence>
<comment type="catalytic activity">
    <reaction evidence="1 9">
        <text>Endohydrolysis of the N-glycosidic bond at one specific adenosine on the 28S rRNA.</text>
        <dbReference type="EC" id="3.2.2.22"/>
    </reaction>
</comment>
<dbReference type="InterPro" id="IPR000772">
    <property type="entry name" value="Ricin_B_lectin"/>
</dbReference>
<evidence type="ECO:0000256" key="9">
    <source>
        <dbReference type="RuleBase" id="RU004915"/>
    </source>
</evidence>
<comment type="caution">
    <text evidence="12">The sequence shown here is derived from an EMBL/GenBank/DDBJ whole genome shotgun (WGS) entry which is preliminary data.</text>
</comment>
<sequence length="599" mass="66490">MMVSLYQQTTKVWVVLAVLWGCSISMAQPPTVRFDLRTATRLSYMFFISELRTELFRYGNTNGEIALLPDRSSRNMGETSPRRYVLVELLDGDQSVTIALDVTSVYVLGYRPGTGTRSHFFPGVPEAVRNVVFPNTQGQPLPFTENYGSLEHNAGRRSEVPLGIDELRRHVQNMNDLQPTGPNAGPLARALLVCIQMISEAARFRFIEQEIAAVAQPREGGYYEMLYPDGLMIEFENSWRPISRNVQSAIHGVFPVDVLIVFDPQEEPLIFDTVASVRFLVALMPVICLNRRANRQFFEMPASLSSSSLPGLHVEDETFETMLGFAFSFPEGSTGLQENNETCDVVLAPRSYIIGQNGLCVDVFQGSYHDGNKIILWKCGHDQTNQLWTLRSEDNTIRSQGKCLTTYGYSSGSYVMIYDCDKAVPDATKWEIRSDGAIRNPKSGLVLTGSKDSSGMINLVVDFNTYASKQAFYASNLATSPMTTIVSYQGLCLVASGSQVRLENCAGKDAEQQWAVSPDGTISPRVNRNECLKYANAGGAATVNLATCDGWIGERWRLQNDGTILHVGTGKVLDVEDTTITVNAYNKQRLSQIWFQGKP</sequence>
<feature type="domain" description="Ricin B lectin" evidence="11">
    <location>
        <begin position="348"/>
        <end position="475"/>
    </location>
</feature>
<keyword evidence="4 9" id="KW-0378">Hydrolase</keyword>
<keyword evidence="13" id="KW-1185">Reference proteome</keyword>
<keyword evidence="6" id="KW-1015">Disulfide bond</keyword>
<keyword evidence="8 9" id="KW-0652">Protein synthesis inhibitor</keyword>
<evidence type="ECO:0000256" key="1">
    <source>
        <dbReference type="ARBA" id="ARBA00000237"/>
    </source>
</evidence>
<dbReference type="SMART" id="SM00458">
    <property type="entry name" value="RICIN"/>
    <property type="match status" value="2"/>
</dbReference>
<comment type="similarity">
    <text evidence="9">Belongs to the ribosome-inactivating protein family.</text>
</comment>
<evidence type="ECO:0000313" key="13">
    <source>
        <dbReference type="Proteomes" id="UP001472677"/>
    </source>
</evidence>
<feature type="chain" id="PRO_5046971668" description="Ribosome-inactivating protein" evidence="10">
    <location>
        <begin position="28"/>
        <end position="599"/>
    </location>
</feature>
<keyword evidence="3 9" id="KW-0800">Toxin</keyword>
<evidence type="ECO:0000256" key="10">
    <source>
        <dbReference type="SAM" id="SignalP"/>
    </source>
</evidence>
<dbReference type="EMBL" id="JBBPBM010000009">
    <property type="protein sequence ID" value="KAK8567304.1"/>
    <property type="molecule type" value="Genomic_DNA"/>
</dbReference>
<dbReference type="InterPro" id="IPR016139">
    <property type="entry name" value="Ribosome_inactivat_prot_sub2"/>
</dbReference>
<dbReference type="PANTHER" id="PTHR33453">
    <property type="match status" value="1"/>
</dbReference>
<evidence type="ECO:0000256" key="6">
    <source>
        <dbReference type="ARBA" id="ARBA00023157"/>
    </source>
</evidence>
<feature type="domain" description="Ricin B lectin" evidence="11">
    <location>
        <begin position="479"/>
        <end position="597"/>
    </location>
</feature>
<protein>
    <recommendedName>
        <fullName evidence="9">Ribosome-inactivating protein</fullName>
    </recommendedName>
    <component>
        <recommendedName>
            <fullName evidence="9">Ribosome-inactivating protein chain A</fullName>
        </recommendedName>
        <alternativeName>
            <fullName evidence="9">rRNA N-glycosidase</fullName>
            <ecNumber evidence="9">3.2.2.22</ecNumber>
        </alternativeName>
    </component>
    <component>
        <recommendedName>
            <fullName evidence="9">Ribosome-inactivating protein chain B</fullName>
        </recommendedName>
    </component>
</protein>
<dbReference type="CDD" id="cd23444">
    <property type="entry name" value="beta-trefoil_Ricin_RIPs_II_rpt2"/>
    <property type="match status" value="1"/>
</dbReference>
<reference evidence="12 13" key="1">
    <citation type="journal article" date="2024" name="G3 (Bethesda)">
        <title>Genome assembly of Hibiscus sabdariffa L. provides insights into metabolisms of medicinal natural products.</title>
        <authorList>
            <person name="Kim T."/>
        </authorList>
    </citation>
    <scope>NUCLEOTIDE SEQUENCE [LARGE SCALE GENOMIC DNA]</scope>
    <source>
        <strain evidence="12">TK-2024</strain>
        <tissue evidence="12">Old leaves</tissue>
    </source>
</reference>
<keyword evidence="5 9" id="KW-0611">Plant defense</keyword>
<comment type="similarity">
    <text evidence="2">In the N-terminal section; belongs to the ribosome-inactivating protein family. Type 2 RIP subfamily.</text>
</comment>
<dbReference type="SUPFAM" id="SSF56371">
    <property type="entry name" value="Ribosome inactivating proteins (RIP)"/>
    <property type="match status" value="1"/>
</dbReference>
<dbReference type="PROSITE" id="PS00275">
    <property type="entry name" value="SHIGA_RICIN"/>
    <property type="match status" value="1"/>
</dbReference>
<evidence type="ECO:0000256" key="8">
    <source>
        <dbReference type="ARBA" id="ARBA00023193"/>
    </source>
</evidence>
<accession>A0ABR2EWE6</accession>
<dbReference type="SUPFAM" id="SSF50370">
    <property type="entry name" value="Ricin B-like lectins"/>
    <property type="match status" value="2"/>
</dbReference>
<evidence type="ECO:0000313" key="12">
    <source>
        <dbReference type="EMBL" id="KAK8567304.1"/>
    </source>
</evidence>
<feature type="signal peptide" evidence="10">
    <location>
        <begin position="1"/>
        <end position="27"/>
    </location>
</feature>
<dbReference type="Gene3D" id="3.40.420.10">
    <property type="entry name" value="Ricin (A subunit), domain 1"/>
    <property type="match status" value="1"/>
</dbReference>
<keyword evidence="7" id="KW-0325">Glycoprotein</keyword>
<dbReference type="Proteomes" id="UP001472677">
    <property type="component" value="Unassembled WGS sequence"/>
</dbReference>
<dbReference type="CDD" id="cd23443">
    <property type="entry name" value="beta-trefoil_Ricin_RIPs_II_rpt1"/>
    <property type="match status" value="1"/>
</dbReference>
<evidence type="ECO:0000256" key="3">
    <source>
        <dbReference type="ARBA" id="ARBA00022656"/>
    </source>
</evidence>
<dbReference type="Pfam" id="PF00652">
    <property type="entry name" value="Ricin_B_lectin"/>
    <property type="match status" value="2"/>
</dbReference>
<comment type="subunit">
    <text evidence="9">Might form dimers or tetramers of disulfide-linked A and B chains.</text>
</comment>
<dbReference type="Pfam" id="PF00161">
    <property type="entry name" value="RIP"/>
    <property type="match status" value="1"/>
</dbReference>